<dbReference type="InterPro" id="IPR050425">
    <property type="entry name" value="NAD(P)_dehydrat-like"/>
</dbReference>
<dbReference type="PANTHER" id="PTHR10366">
    <property type="entry name" value="NAD DEPENDENT EPIMERASE/DEHYDRATASE"/>
    <property type="match status" value="1"/>
</dbReference>
<reference evidence="4" key="1">
    <citation type="submission" date="2021-03" db="EMBL/GenBank/DDBJ databases">
        <authorList>
            <person name="Tagirdzhanova G."/>
        </authorList>
    </citation>
    <scope>NUCLEOTIDE SEQUENCE</scope>
</reference>
<name>A0A8H3IWJ3_9LECA</name>
<dbReference type="InterPro" id="IPR001509">
    <property type="entry name" value="Epimerase_deHydtase"/>
</dbReference>
<dbReference type="Gene3D" id="3.40.50.720">
    <property type="entry name" value="NAD(P)-binding Rossmann-like Domain"/>
    <property type="match status" value="1"/>
</dbReference>
<evidence type="ECO:0000313" key="4">
    <source>
        <dbReference type="EMBL" id="CAF9929799.1"/>
    </source>
</evidence>
<organism evidence="4 5">
    <name type="scientific">Heterodermia speciosa</name>
    <dbReference type="NCBI Taxonomy" id="116794"/>
    <lineage>
        <taxon>Eukaryota</taxon>
        <taxon>Fungi</taxon>
        <taxon>Dikarya</taxon>
        <taxon>Ascomycota</taxon>
        <taxon>Pezizomycotina</taxon>
        <taxon>Lecanoromycetes</taxon>
        <taxon>OSLEUM clade</taxon>
        <taxon>Lecanoromycetidae</taxon>
        <taxon>Caliciales</taxon>
        <taxon>Physciaceae</taxon>
        <taxon>Heterodermia</taxon>
    </lineage>
</organism>
<dbReference type="InterPro" id="IPR036291">
    <property type="entry name" value="NAD(P)-bd_dom_sf"/>
</dbReference>
<evidence type="ECO:0000313" key="5">
    <source>
        <dbReference type="Proteomes" id="UP000664521"/>
    </source>
</evidence>
<dbReference type="Pfam" id="PF01370">
    <property type="entry name" value="Epimerase"/>
    <property type="match status" value="2"/>
</dbReference>
<dbReference type="Proteomes" id="UP000664521">
    <property type="component" value="Unassembled WGS sequence"/>
</dbReference>
<feature type="domain" description="NAD-dependent epimerase/dehydratase" evidence="3">
    <location>
        <begin position="123"/>
        <end position="282"/>
    </location>
</feature>
<proteinExistence type="inferred from homology"/>
<evidence type="ECO:0000259" key="3">
    <source>
        <dbReference type="Pfam" id="PF01370"/>
    </source>
</evidence>
<keyword evidence="5" id="KW-1185">Reference proteome</keyword>
<feature type="domain" description="NAD-dependent epimerase/dehydratase" evidence="3">
    <location>
        <begin position="5"/>
        <end position="88"/>
    </location>
</feature>
<dbReference type="PANTHER" id="PTHR10366:SF564">
    <property type="entry name" value="STEROL-4-ALPHA-CARBOXYLATE 3-DEHYDROGENASE, DECARBOXYLATING"/>
    <property type="match status" value="1"/>
</dbReference>
<protein>
    <submittedName>
        <fullName evidence="4">Methylglyoxal reductase (NADPH-dependent) gre2</fullName>
    </submittedName>
</protein>
<accession>A0A8H3IWJ3</accession>
<gene>
    <name evidence="4" type="primary">GRE2_3</name>
    <name evidence="4" type="ORF">HETSPECPRED_007455</name>
</gene>
<dbReference type="AlphaFoldDB" id="A0A8H3IWJ3"/>
<keyword evidence="1" id="KW-0560">Oxidoreductase</keyword>
<comment type="similarity">
    <text evidence="2">Belongs to the NAD(P)-dependent epimerase/dehydratase family. Dihydroflavonol-4-reductase subfamily.</text>
</comment>
<dbReference type="SUPFAM" id="SSF51735">
    <property type="entry name" value="NAD(P)-binding Rossmann-fold domains"/>
    <property type="match status" value="1"/>
</dbReference>
<dbReference type="CDD" id="cd05227">
    <property type="entry name" value="AR_SDR_e"/>
    <property type="match status" value="1"/>
</dbReference>
<comment type="caution">
    <text evidence="4">The sequence shown here is derived from an EMBL/GenBank/DDBJ whole genome shotgun (WGS) entry which is preliminary data.</text>
</comment>
<evidence type="ECO:0000256" key="2">
    <source>
        <dbReference type="ARBA" id="ARBA00023445"/>
    </source>
</evidence>
<dbReference type="OrthoDB" id="2735536at2759"/>
<sequence>MTRFLLTGGSGFLAAHVLDVLLERGHSVVTTVRSVQKAEAIKEAHPTFGKDRLDFAIVEDIAQPDAFDQAVISNPPFAAVIHTASPFHFNATDMKKDFLDPGNRSSTTRGEFWDSERVLTEYYLAIIGTTGILKAIQKNAPSVERVVITSSFLAMVDRSKNFGKIYSEADWNPITEAEAYDGQASGYRASKTFAERAAWDFVKQENPKFTLSVCNPPLVLGPIVHYLNSLSALNTSNQRIRDLMTGAAKVSCPPTMNYFFVDVRDIALAHVLVAEKSEAGGKRFFVVSGRFSNKEIAEIIGDAFPELKEKLPSGEALKPGDYPEEGTYDFDNSRSKSVLGLTYRSLRETIVDTVKSLQAVEAR</sequence>
<evidence type="ECO:0000256" key="1">
    <source>
        <dbReference type="ARBA" id="ARBA00023002"/>
    </source>
</evidence>
<dbReference type="EMBL" id="CAJPDS010000053">
    <property type="protein sequence ID" value="CAF9929799.1"/>
    <property type="molecule type" value="Genomic_DNA"/>
</dbReference>
<dbReference type="GO" id="GO:0016616">
    <property type="term" value="F:oxidoreductase activity, acting on the CH-OH group of donors, NAD or NADP as acceptor"/>
    <property type="evidence" value="ECO:0007669"/>
    <property type="project" value="TreeGrafter"/>
</dbReference>